<keyword evidence="1" id="KW-0812">Transmembrane</keyword>
<gene>
    <name evidence="2" type="ordered locus">Sulac_0387</name>
</gene>
<dbReference type="PATRIC" id="fig|679936.5.peg.390"/>
<reference evidence="3" key="1">
    <citation type="submission" date="2011-12" db="EMBL/GenBank/DDBJ databases">
        <title>The complete genome of chromosome of Sulfobacillus acidophilus DSM 10332.</title>
        <authorList>
            <person name="Lucas S."/>
            <person name="Han J."/>
            <person name="Lapidus A."/>
            <person name="Bruce D."/>
            <person name="Goodwin L."/>
            <person name="Pitluck S."/>
            <person name="Peters L."/>
            <person name="Kyrpides N."/>
            <person name="Mavromatis K."/>
            <person name="Ivanova N."/>
            <person name="Mikhailova N."/>
            <person name="Chertkov O."/>
            <person name="Saunders E."/>
            <person name="Detter J.C."/>
            <person name="Tapia R."/>
            <person name="Han C."/>
            <person name="Land M."/>
            <person name="Hauser L."/>
            <person name="Markowitz V."/>
            <person name="Cheng J.-F."/>
            <person name="Hugenholtz P."/>
            <person name="Woyke T."/>
            <person name="Wu D."/>
            <person name="Pukall R."/>
            <person name="Gehrich-Schroeter G."/>
            <person name="Schneider S."/>
            <person name="Klenk H.-P."/>
            <person name="Eisen J.A."/>
        </authorList>
    </citation>
    <scope>NUCLEOTIDE SEQUENCE [LARGE SCALE GENOMIC DNA]</scope>
    <source>
        <strain evidence="3">ATCC 700253 / DSM 10332 / NAL</strain>
    </source>
</reference>
<feature type="transmembrane region" description="Helical" evidence="1">
    <location>
        <begin position="34"/>
        <end position="57"/>
    </location>
</feature>
<evidence type="ECO:0000256" key="1">
    <source>
        <dbReference type="SAM" id="Phobius"/>
    </source>
</evidence>
<accession>G8TY47</accession>
<evidence type="ECO:0000313" key="3">
    <source>
        <dbReference type="Proteomes" id="UP000005439"/>
    </source>
</evidence>
<evidence type="ECO:0000313" key="2">
    <source>
        <dbReference type="EMBL" id="AEW03954.1"/>
    </source>
</evidence>
<dbReference type="EMBL" id="CP003179">
    <property type="protein sequence ID" value="AEW03954.1"/>
    <property type="molecule type" value="Genomic_DNA"/>
</dbReference>
<proteinExistence type="predicted"/>
<sequence length="68" mass="7919">MSLGYWSKVGLWFVLVVLPGYTLGLIAAAQTHSWWIGLLVCWMGIEVIGLPLSDWILRRWPQWYPFAR</sequence>
<dbReference type="AlphaFoldDB" id="G8TY47"/>
<keyword evidence="3" id="KW-1185">Reference proteome</keyword>
<organism evidence="2 3">
    <name type="scientific">Sulfobacillus acidophilus (strain ATCC 700253 / DSM 10332 / NAL)</name>
    <dbReference type="NCBI Taxonomy" id="679936"/>
    <lineage>
        <taxon>Bacteria</taxon>
        <taxon>Bacillati</taxon>
        <taxon>Bacillota</taxon>
        <taxon>Clostridia</taxon>
        <taxon>Eubacteriales</taxon>
        <taxon>Clostridiales Family XVII. Incertae Sedis</taxon>
        <taxon>Sulfobacillus</taxon>
    </lineage>
</organism>
<dbReference type="Proteomes" id="UP000005439">
    <property type="component" value="Chromosome"/>
</dbReference>
<keyword evidence="1" id="KW-0472">Membrane</keyword>
<reference evidence="2 3" key="2">
    <citation type="journal article" date="2012" name="Stand. Genomic Sci.">
        <title>Complete genome sequence of the moderately thermophilic mineral-sulfide-oxidizing firmicute Sulfobacillus acidophilus type strain (NAL(T)).</title>
        <authorList>
            <person name="Anderson I."/>
            <person name="Chertkov O."/>
            <person name="Chen A."/>
            <person name="Saunders E."/>
            <person name="Lapidus A."/>
            <person name="Nolan M."/>
            <person name="Lucas S."/>
            <person name="Hammon N."/>
            <person name="Deshpande S."/>
            <person name="Cheng J.F."/>
            <person name="Han C."/>
            <person name="Tapia R."/>
            <person name="Goodwin L.A."/>
            <person name="Pitluck S."/>
            <person name="Liolios K."/>
            <person name="Pagani I."/>
            <person name="Ivanova N."/>
            <person name="Mikhailova N."/>
            <person name="Pati A."/>
            <person name="Palaniappan K."/>
            <person name="Land M."/>
            <person name="Pan C."/>
            <person name="Rohde M."/>
            <person name="Pukall R."/>
            <person name="Goker M."/>
            <person name="Detter J.C."/>
            <person name="Woyke T."/>
            <person name="Bristow J."/>
            <person name="Eisen J.A."/>
            <person name="Markowitz V."/>
            <person name="Hugenholtz P."/>
            <person name="Kyrpides N.C."/>
            <person name="Klenk H.P."/>
            <person name="Mavromatis K."/>
        </authorList>
    </citation>
    <scope>NUCLEOTIDE SEQUENCE [LARGE SCALE GENOMIC DNA]</scope>
    <source>
        <strain evidence="3">ATCC 700253 / DSM 10332 / NAL</strain>
    </source>
</reference>
<keyword evidence="1" id="KW-1133">Transmembrane helix</keyword>
<name>G8TY47_SULAD</name>
<protein>
    <submittedName>
        <fullName evidence="2">Uncharacterized protein</fullName>
    </submittedName>
</protein>
<dbReference type="STRING" id="679936.Sulac_0387"/>
<dbReference type="KEGG" id="sap:Sulac_0387"/>
<feature type="transmembrane region" description="Helical" evidence="1">
    <location>
        <begin position="9"/>
        <end position="28"/>
    </location>
</feature>
<dbReference type="HOGENOM" id="CLU_3030747_0_0_9"/>